<evidence type="ECO:0000313" key="17">
    <source>
        <dbReference type="Proteomes" id="UP001432180"/>
    </source>
</evidence>
<evidence type="ECO:0000259" key="13">
    <source>
        <dbReference type="PROSITE" id="PS50046"/>
    </source>
</evidence>
<dbReference type="SMART" id="SM00387">
    <property type="entry name" value="HATPase_c"/>
    <property type="match status" value="1"/>
</dbReference>
<dbReference type="CDD" id="cd16922">
    <property type="entry name" value="HATPase_EvgS-ArcB-TorS-like"/>
    <property type="match status" value="1"/>
</dbReference>
<evidence type="ECO:0000259" key="15">
    <source>
        <dbReference type="PROSITE" id="PS50110"/>
    </source>
</evidence>
<gene>
    <name evidence="16" type="primary">cph1_3</name>
    <name evidence="16" type="ORF">Thiowin_02918</name>
</gene>
<evidence type="ECO:0000256" key="11">
    <source>
        <dbReference type="PROSITE-ProRule" id="PRU00169"/>
    </source>
</evidence>
<dbReference type="SUPFAM" id="SSF52172">
    <property type="entry name" value="CheY-like"/>
    <property type="match status" value="1"/>
</dbReference>
<dbReference type="EMBL" id="CP121472">
    <property type="protein sequence ID" value="WPL17876.1"/>
    <property type="molecule type" value="Genomic_DNA"/>
</dbReference>
<keyword evidence="4" id="KW-0600">Photoreceptor protein</keyword>
<dbReference type="Gene3D" id="3.30.565.10">
    <property type="entry name" value="Histidine kinase-like ATPase, C-terminal domain"/>
    <property type="match status" value="1"/>
</dbReference>
<keyword evidence="6" id="KW-0716">Sensory transduction</keyword>
<dbReference type="InterPro" id="IPR013654">
    <property type="entry name" value="PAS_2"/>
</dbReference>
<dbReference type="InterPro" id="IPR013515">
    <property type="entry name" value="Phytochrome_cen-reg"/>
</dbReference>
<evidence type="ECO:0000256" key="9">
    <source>
        <dbReference type="ARBA" id="ARBA00022991"/>
    </source>
</evidence>
<dbReference type="Pfam" id="PF01590">
    <property type="entry name" value="GAF"/>
    <property type="match status" value="1"/>
</dbReference>
<dbReference type="InterPro" id="IPR029016">
    <property type="entry name" value="GAF-like_dom_sf"/>
</dbReference>
<feature type="region of interest" description="Disordered" evidence="12">
    <location>
        <begin position="941"/>
        <end position="972"/>
    </location>
</feature>
<dbReference type="Gene3D" id="3.30.450.40">
    <property type="match status" value="1"/>
</dbReference>
<dbReference type="SUPFAM" id="SSF55874">
    <property type="entry name" value="ATPase domain of HSP90 chaperone/DNA topoisomerase II/histidine kinase"/>
    <property type="match status" value="1"/>
</dbReference>
<dbReference type="Pfam" id="PF00512">
    <property type="entry name" value="HisKA"/>
    <property type="match status" value="1"/>
</dbReference>
<comment type="similarity">
    <text evidence="2">In the N-terminal section; belongs to the phytochrome family.</text>
</comment>
<dbReference type="SUPFAM" id="SSF55785">
    <property type="entry name" value="PYP-like sensor domain (PAS domain)"/>
    <property type="match status" value="2"/>
</dbReference>
<feature type="modified residue" description="4-aspartylphosphate" evidence="11">
    <location>
        <position position="1032"/>
    </location>
</feature>
<organism evidence="16 17">
    <name type="scientific">Thiorhodovibrio winogradskyi</name>
    <dbReference type="NCBI Taxonomy" id="77007"/>
    <lineage>
        <taxon>Bacteria</taxon>
        <taxon>Pseudomonadati</taxon>
        <taxon>Pseudomonadota</taxon>
        <taxon>Gammaproteobacteria</taxon>
        <taxon>Chromatiales</taxon>
        <taxon>Chromatiaceae</taxon>
        <taxon>Thiorhodovibrio</taxon>
    </lineage>
</organism>
<dbReference type="PROSITE" id="PS50109">
    <property type="entry name" value="HIS_KIN"/>
    <property type="match status" value="1"/>
</dbReference>
<dbReference type="Gene3D" id="3.30.450.270">
    <property type="match status" value="1"/>
</dbReference>
<name>A0ABZ0SCV8_9GAMM</name>
<protein>
    <recommendedName>
        <fullName evidence="3">histidine kinase</fullName>
        <ecNumber evidence="3">2.7.13.3</ecNumber>
    </recommendedName>
</protein>
<dbReference type="InterPro" id="IPR043150">
    <property type="entry name" value="Phytochrome_PHY_sf"/>
</dbReference>
<dbReference type="SMART" id="SM00388">
    <property type="entry name" value="HisKA"/>
    <property type="match status" value="1"/>
</dbReference>
<dbReference type="InterPro" id="IPR005467">
    <property type="entry name" value="His_kinase_dom"/>
</dbReference>
<dbReference type="InterPro" id="IPR036097">
    <property type="entry name" value="HisK_dim/P_sf"/>
</dbReference>
<dbReference type="Gene3D" id="1.10.287.130">
    <property type="match status" value="1"/>
</dbReference>
<dbReference type="SUPFAM" id="SSF47384">
    <property type="entry name" value="Homodimeric domain of signal transducing histidine kinase"/>
    <property type="match status" value="1"/>
</dbReference>
<dbReference type="PRINTS" id="PR00344">
    <property type="entry name" value="BCTRLSENSOR"/>
</dbReference>
<dbReference type="GO" id="GO:0004673">
    <property type="term" value="F:protein histidine kinase activity"/>
    <property type="evidence" value="ECO:0007669"/>
    <property type="project" value="UniProtKB-EC"/>
</dbReference>
<dbReference type="InterPro" id="IPR001789">
    <property type="entry name" value="Sig_transdc_resp-reg_receiver"/>
</dbReference>
<evidence type="ECO:0000256" key="8">
    <source>
        <dbReference type="ARBA" id="ARBA00022777"/>
    </source>
</evidence>
<proteinExistence type="inferred from homology"/>
<dbReference type="EC" id="2.7.13.3" evidence="3"/>
<evidence type="ECO:0000256" key="6">
    <source>
        <dbReference type="ARBA" id="ARBA00022606"/>
    </source>
</evidence>
<dbReference type="CDD" id="cd00082">
    <property type="entry name" value="HisKA"/>
    <property type="match status" value="1"/>
</dbReference>
<dbReference type="CDD" id="cd17546">
    <property type="entry name" value="REC_hyHK_CKI1_RcsC-like"/>
    <property type="match status" value="1"/>
</dbReference>
<keyword evidence="17" id="KW-1185">Reference proteome</keyword>
<dbReference type="Pfam" id="PF02518">
    <property type="entry name" value="HATPase_c"/>
    <property type="match status" value="1"/>
</dbReference>
<keyword evidence="7 16" id="KW-0808">Transferase</keyword>
<evidence type="ECO:0000259" key="14">
    <source>
        <dbReference type="PROSITE" id="PS50109"/>
    </source>
</evidence>
<dbReference type="Gene3D" id="3.30.450.20">
    <property type="entry name" value="PAS domain"/>
    <property type="match status" value="2"/>
</dbReference>
<evidence type="ECO:0000256" key="5">
    <source>
        <dbReference type="ARBA" id="ARBA00022553"/>
    </source>
</evidence>
<evidence type="ECO:0000256" key="1">
    <source>
        <dbReference type="ARBA" id="ARBA00000085"/>
    </source>
</evidence>
<dbReference type="PROSITE" id="PS50110">
    <property type="entry name" value="RESPONSE_REGULATORY"/>
    <property type="match status" value="1"/>
</dbReference>
<evidence type="ECO:0000256" key="3">
    <source>
        <dbReference type="ARBA" id="ARBA00012438"/>
    </source>
</evidence>
<dbReference type="SMART" id="SM00448">
    <property type="entry name" value="REC"/>
    <property type="match status" value="1"/>
</dbReference>
<feature type="domain" description="Response regulatory" evidence="15">
    <location>
        <begin position="982"/>
        <end position="1102"/>
    </location>
</feature>
<dbReference type="InterPro" id="IPR004358">
    <property type="entry name" value="Sig_transdc_His_kin-like_C"/>
</dbReference>
<evidence type="ECO:0000256" key="2">
    <source>
        <dbReference type="ARBA" id="ARBA00006402"/>
    </source>
</evidence>
<dbReference type="SUPFAM" id="SSF55781">
    <property type="entry name" value="GAF domain-like"/>
    <property type="match status" value="2"/>
</dbReference>
<dbReference type="InterPro" id="IPR003661">
    <property type="entry name" value="HisK_dim/P_dom"/>
</dbReference>
<evidence type="ECO:0000256" key="12">
    <source>
        <dbReference type="SAM" id="MobiDB-lite"/>
    </source>
</evidence>
<dbReference type="InterPro" id="IPR036890">
    <property type="entry name" value="HATPase_C_sf"/>
</dbReference>
<dbReference type="PANTHER" id="PTHR43047">
    <property type="entry name" value="TWO-COMPONENT HISTIDINE PROTEIN KINASE"/>
    <property type="match status" value="1"/>
</dbReference>
<dbReference type="Proteomes" id="UP001432180">
    <property type="component" value="Chromosome"/>
</dbReference>
<dbReference type="InterPro" id="IPR016132">
    <property type="entry name" value="Phyto_chromo_attachment"/>
</dbReference>
<dbReference type="Pfam" id="PF00072">
    <property type="entry name" value="Response_reg"/>
    <property type="match status" value="1"/>
</dbReference>
<reference evidence="16 17" key="1">
    <citation type="journal article" date="2023" name="Microorganisms">
        <title>Thiorhodovibrio frisius and Trv. litoralis spp. nov., Two Novel Members from a Clade of Fastidious Purple Sulfur Bacteria That Exhibit Unique Red-Shifted Light-Harvesting Capabilities.</title>
        <authorList>
            <person name="Methner A."/>
            <person name="Kuzyk S.B."/>
            <person name="Petersen J."/>
            <person name="Bauer S."/>
            <person name="Brinkmann H."/>
            <person name="Sichau K."/>
            <person name="Wanner G."/>
            <person name="Wolf J."/>
            <person name="Neumann-Schaal M."/>
            <person name="Henke P."/>
            <person name="Tank M."/>
            <person name="Sproer C."/>
            <person name="Bunk B."/>
            <person name="Overmann J."/>
        </authorList>
    </citation>
    <scope>NUCLEOTIDE SEQUENCE [LARGE SCALE GENOMIC DNA]</scope>
    <source>
        <strain evidence="16 17">DSM 6702</strain>
    </source>
</reference>
<comment type="catalytic activity">
    <reaction evidence="1">
        <text>ATP + protein L-histidine = ADP + protein N-phospho-L-histidine.</text>
        <dbReference type="EC" id="2.7.13.3"/>
    </reaction>
</comment>
<dbReference type="Pfam" id="PF12860">
    <property type="entry name" value="PAS_7"/>
    <property type="match status" value="1"/>
</dbReference>
<evidence type="ECO:0000256" key="7">
    <source>
        <dbReference type="ARBA" id="ARBA00022679"/>
    </source>
</evidence>
<evidence type="ECO:0000256" key="10">
    <source>
        <dbReference type="ARBA" id="ARBA00023170"/>
    </source>
</evidence>
<keyword evidence="8" id="KW-0418">Kinase</keyword>
<keyword evidence="5 11" id="KW-0597">Phosphoprotein</keyword>
<sequence length="1105" mass="121751">MLSELPGGIGDEPMSDGIEAAAPLDLSVCEAEPIHLAGAIQPHGVLLALSIDGLEIAQATTSCRLHLGMEVAELLGRPLADVLGRALADLVREAAGCFRCQPTEPVSFRWKVPGVPTGEAGSFTGYVHETSTTDGQGLLVLELEPVLEQDMALGDALGEAVRGFSPVRAQGELAKKLQTAAGLFRRLTGYDRVMIYRFDELDWHGEVVAEAKTAALAPYLGLHFPASDIPAQARHLYVVNRTRVIVDANYVPSPLMASPGAPEALSLDLSLSLLRSVSPVHREYMRNLGVAASLTLSLLRDGELWGLIACHHRTPRPISLEVREIADWMAQDLSTQITLSEQNRRRRERAQLKQCREQVLQAMRQGARLHDVVRGPGRAHLLGAVDADGVALVRGREVVLGGQTPPESQVLEILERLRELRPSGMSPLFVTDYLSEHLPDMATWAGQAAGVAMFSLDPASRLTLIWFRGEHLRKITWGGDPDKAVEVSDDGRINPRKSFEQWSQTVRLRSRRWWLEQRQSALELGGLIDIELRKEVEERLRRTEIVLKAAIETIGEGFVVFDAQDCLVHCNQEYLNLYRTSAPFIKPGRGFEEILRYGLARGQYPEAVGREDDWLADRLREHHKDSSETLQQLDDERWLKVRERRTPDGYHVGIRVDVTELHQARLAAESANMAKSRFVATISHEIRTPLNGITGMAQLLARPDVSDDERIDYANTLLNSSLTLLALLNDILDLSKVEAGKFKLDAVHFKPGPFLREIHWLFAESARDKGLDYEVVWNDKPDCFYRADAHRLRQMLSNLVNNAIKFTETGFVRIEGRERLEPDSITSNSQRPLLEFSVIDSGPGIPADRLQDLFQPFSQIGGSTARLYGGTGLGLSIVKRLARLMGGEAGVESEEGQGARFWLRIPVERVSETEVPPLTGGHERGPSLVGSLPTGQARIAARAAQTGRPGDGRPGEESGMDATSQLVEERASSARRGTADTLILVVDDEPTNRKLMRALLTKLNFSVAEADNGQQCLDRLSAGLAPDLILMDCRMPELDGYQATRAIRAAEQKNAGPRVPVIALTAAAYAEDRARALAAGMDDMLAKPVLFDKLSAKLTEWLASA</sequence>
<dbReference type="InterPro" id="IPR003018">
    <property type="entry name" value="GAF"/>
</dbReference>
<accession>A0ABZ0SCV8</accession>
<evidence type="ECO:0000313" key="16">
    <source>
        <dbReference type="EMBL" id="WPL17876.1"/>
    </source>
</evidence>
<dbReference type="Pfam" id="PF08446">
    <property type="entry name" value="PAS_2"/>
    <property type="match status" value="1"/>
</dbReference>
<dbReference type="InterPro" id="IPR011006">
    <property type="entry name" value="CheY-like_superfamily"/>
</dbReference>
<dbReference type="Pfam" id="PF00360">
    <property type="entry name" value="PHY"/>
    <property type="match status" value="1"/>
</dbReference>
<feature type="domain" description="Histidine kinase" evidence="14">
    <location>
        <begin position="681"/>
        <end position="909"/>
    </location>
</feature>
<dbReference type="Gene3D" id="3.40.50.2300">
    <property type="match status" value="1"/>
</dbReference>
<evidence type="ECO:0000256" key="4">
    <source>
        <dbReference type="ARBA" id="ARBA00022543"/>
    </source>
</evidence>
<keyword evidence="9" id="KW-0157">Chromophore</keyword>
<dbReference type="PROSITE" id="PS50046">
    <property type="entry name" value="PHYTOCHROME_2"/>
    <property type="match status" value="1"/>
</dbReference>
<feature type="domain" description="Phytochrome chromophore attachment site" evidence="13">
    <location>
        <begin position="172"/>
        <end position="331"/>
    </location>
</feature>
<dbReference type="InterPro" id="IPR003594">
    <property type="entry name" value="HATPase_dom"/>
</dbReference>
<dbReference type="InterPro" id="IPR035965">
    <property type="entry name" value="PAS-like_dom_sf"/>
</dbReference>
<dbReference type="SMART" id="SM00065">
    <property type="entry name" value="GAF"/>
    <property type="match status" value="1"/>
</dbReference>
<keyword evidence="10" id="KW-0675">Receptor</keyword>